<feature type="domain" description="Calpain catalytic" evidence="6">
    <location>
        <begin position="107"/>
        <end position="347"/>
    </location>
</feature>
<dbReference type="Gene3D" id="1.20.58.80">
    <property type="entry name" value="Phosphotransferase system, lactose/cellobiose-type IIA subunit"/>
    <property type="match status" value="1"/>
</dbReference>
<dbReference type="Proteomes" id="UP000030671">
    <property type="component" value="Unassembled WGS sequence"/>
</dbReference>
<dbReference type="InterPro" id="IPR022682">
    <property type="entry name" value="Calpain_domain_III"/>
</dbReference>
<dbReference type="InParanoid" id="W4JPH0"/>
<dbReference type="SMART" id="SM00230">
    <property type="entry name" value="CysPc"/>
    <property type="match status" value="1"/>
</dbReference>
<dbReference type="Gene3D" id="2.60.120.380">
    <property type="match status" value="2"/>
</dbReference>
<dbReference type="SUPFAM" id="SSF54001">
    <property type="entry name" value="Cysteine proteinases"/>
    <property type="match status" value="1"/>
</dbReference>
<evidence type="ECO:0000256" key="3">
    <source>
        <dbReference type="ARBA" id="ARBA00022801"/>
    </source>
</evidence>
<dbReference type="SMART" id="SM00720">
    <property type="entry name" value="calpain_III"/>
    <property type="match status" value="2"/>
</dbReference>
<dbReference type="SUPFAM" id="SSF116846">
    <property type="entry name" value="MIT domain"/>
    <property type="match status" value="1"/>
</dbReference>
<gene>
    <name evidence="7" type="ORF">HETIRDRAFT_431021</name>
</gene>
<dbReference type="InterPro" id="IPR036181">
    <property type="entry name" value="MIT_dom_sf"/>
</dbReference>
<dbReference type="EMBL" id="KI925467">
    <property type="protein sequence ID" value="ETW74771.1"/>
    <property type="molecule type" value="Genomic_DNA"/>
</dbReference>
<dbReference type="KEGG" id="hir:HETIRDRAFT_431021"/>
<evidence type="ECO:0000256" key="2">
    <source>
        <dbReference type="ARBA" id="ARBA00022670"/>
    </source>
</evidence>
<dbReference type="STRING" id="747525.W4JPH0"/>
<dbReference type="PANTHER" id="PTHR46143:SF1">
    <property type="entry name" value="CALPAIN-7"/>
    <property type="match status" value="1"/>
</dbReference>
<accession>W4JPH0</accession>
<dbReference type="OrthoDB" id="167576at2759"/>
<dbReference type="InterPro" id="IPR022683">
    <property type="entry name" value="Calpain_III"/>
</dbReference>
<evidence type="ECO:0000313" key="8">
    <source>
        <dbReference type="Proteomes" id="UP000030671"/>
    </source>
</evidence>
<evidence type="ECO:0000256" key="4">
    <source>
        <dbReference type="ARBA" id="ARBA00022807"/>
    </source>
</evidence>
<keyword evidence="8" id="KW-1185">Reference proteome</keyword>
<comment type="caution">
    <text evidence="5">Lacks conserved residue(s) required for the propagation of feature annotation.</text>
</comment>
<keyword evidence="3" id="KW-0378">Hydrolase</keyword>
<dbReference type="InterPro" id="IPR038765">
    <property type="entry name" value="Papain-like_cys_pep_sf"/>
</dbReference>
<dbReference type="GO" id="GO:0004198">
    <property type="term" value="F:calcium-dependent cysteine-type endopeptidase activity"/>
    <property type="evidence" value="ECO:0007669"/>
    <property type="project" value="InterPro"/>
</dbReference>
<dbReference type="Pfam" id="PF01067">
    <property type="entry name" value="Calpain_III"/>
    <property type="match status" value="1"/>
</dbReference>
<proteinExistence type="inferred from homology"/>
<protein>
    <submittedName>
        <fullName evidence="7">Cytosolic Ca2+-dependent cysteine protease</fullName>
    </submittedName>
</protein>
<dbReference type="PANTHER" id="PTHR46143">
    <property type="entry name" value="CALPAIN-7"/>
    <property type="match status" value="1"/>
</dbReference>
<evidence type="ECO:0000313" key="7">
    <source>
        <dbReference type="EMBL" id="ETW74771.1"/>
    </source>
</evidence>
<dbReference type="GO" id="GO:0006508">
    <property type="term" value="P:proteolysis"/>
    <property type="evidence" value="ECO:0007669"/>
    <property type="project" value="UniProtKB-KW"/>
</dbReference>
<dbReference type="GeneID" id="20674500"/>
<evidence type="ECO:0000256" key="5">
    <source>
        <dbReference type="PROSITE-ProRule" id="PRU00239"/>
    </source>
</evidence>
<sequence length="821" mass="91070">MHAIDQEGHSLQALYANATKAELNKDLDSAFKSYIEAAKAFLHLSRSSFDEKLQTKLKSNAGKALQRAEKIKAAKSDLTPVIRDPSSEDEQFLVLKKGSLVNGDQVPFWTDSDSVSDKSLSHQLVLSSEQKQASVAWRTPSEVFGDSVSISFELESEDIIQRITIEDIVLGSTRKLYLSYTLVTRKAFPVSRRQERTTFGCYLMVYKDASPVTCFPAIDDQLPFHPDGSLMCMSTGREHELWPSLVEKAYLKLMGGYDFPGSNSSADICTLIGWIPDHIGLKRFSNFQREQTWSRILRGFTEGLCVLTAGTDDRPTIEWQNVKLLKAHNYAIIGMEEGSDGNRWLYIIDSRVSSREDTCEDMPSEPEPAKDGQRTILKMNWDNACTLFESLYVNWDPDMFKHHAHYHGTWRTSESPESDHATCKCSLQLSFAARSPVAFKHLITPSTYVLTVPTRPKILLKSDTRRASEHISLQAEYDDTSLTTGRSADIPNTTGVYTNSPHVLIRKVISSSQIANSAAISVTASYEGDPHSIGFTVSAYSSHNMRWEHRNLELPYTTKVTGGLTAKTSGGNYTLPTFMLNPQYHLTISPPNGVQGDTNTKAQVRIFAEAARSIPLNVSIVWSRGARVFDLVEQDVAASSGTYSYGHATVTRNLPPGEYTVVLSSFDPAHQGRFSLRAQSSLRNSLALIPQEGAGMYTKTVRGEWTKETAGGPHNHNRYLSNPQYELHLSFPTEIKVRLQLLETRVSSRLNISIFPAPLYQRTNHSLVSSGPYSDALPGVVTPLVPMKSGTYIVVPSTFAPGVEGKFRIIVYSSVGGIGPP</sequence>
<keyword evidence="2 7" id="KW-0645">Protease</keyword>
<dbReference type="AlphaFoldDB" id="W4JPH0"/>
<dbReference type="SUPFAM" id="SSF49758">
    <property type="entry name" value="Calpain large subunit, middle domain (domain III)"/>
    <property type="match status" value="2"/>
</dbReference>
<evidence type="ECO:0000259" key="6">
    <source>
        <dbReference type="PROSITE" id="PS50203"/>
    </source>
</evidence>
<keyword evidence="4" id="KW-0788">Thiol protease</keyword>
<dbReference type="Pfam" id="PF00648">
    <property type="entry name" value="Peptidase_C2"/>
    <property type="match status" value="1"/>
</dbReference>
<dbReference type="RefSeq" id="XP_009553254.1">
    <property type="nucleotide sequence ID" value="XM_009554959.1"/>
</dbReference>
<dbReference type="InterPro" id="IPR051297">
    <property type="entry name" value="PalB/RIM13"/>
</dbReference>
<dbReference type="InterPro" id="IPR001300">
    <property type="entry name" value="Peptidase_C2_calpain_cat"/>
</dbReference>
<dbReference type="HOGENOM" id="CLU_006770_0_0_1"/>
<comment type="similarity">
    <text evidence="1">Belongs to the peptidase C2 family. PalB/RIM13 subfamily.</text>
</comment>
<name>W4JPH0_HETIT</name>
<organism evidence="7 8">
    <name type="scientific">Heterobasidion irregulare (strain TC 32-1)</name>
    <dbReference type="NCBI Taxonomy" id="747525"/>
    <lineage>
        <taxon>Eukaryota</taxon>
        <taxon>Fungi</taxon>
        <taxon>Dikarya</taxon>
        <taxon>Basidiomycota</taxon>
        <taxon>Agaricomycotina</taxon>
        <taxon>Agaricomycetes</taxon>
        <taxon>Russulales</taxon>
        <taxon>Bondarzewiaceae</taxon>
        <taxon>Heterobasidion</taxon>
        <taxon>Heterobasidion annosum species complex</taxon>
    </lineage>
</organism>
<evidence type="ECO:0000256" key="1">
    <source>
        <dbReference type="ARBA" id="ARBA00010193"/>
    </source>
</evidence>
<reference evidence="7 8" key="1">
    <citation type="journal article" date="2012" name="New Phytol.">
        <title>Insight into trade-off between wood decay and parasitism from the genome of a fungal forest pathogen.</title>
        <authorList>
            <person name="Olson A."/>
            <person name="Aerts A."/>
            <person name="Asiegbu F."/>
            <person name="Belbahri L."/>
            <person name="Bouzid O."/>
            <person name="Broberg A."/>
            <person name="Canback B."/>
            <person name="Coutinho P.M."/>
            <person name="Cullen D."/>
            <person name="Dalman K."/>
            <person name="Deflorio G."/>
            <person name="van Diepen L.T."/>
            <person name="Dunand C."/>
            <person name="Duplessis S."/>
            <person name="Durling M."/>
            <person name="Gonthier P."/>
            <person name="Grimwood J."/>
            <person name="Fossdal C.G."/>
            <person name="Hansson D."/>
            <person name="Henrissat B."/>
            <person name="Hietala A."/>
            <person name="Himmelstrand K."/>
            <person name="Hoffmeister D."/>
            <person name="Hogberg N."/>
            <person name="James T.Y."/>
            <person name="Karlsson M."/>
            <person name="Kohler A."/>
            <person name="Kues U."/>
            <person name="Lee Y.H."/>
            <person name="Lin Y.C."/>
            <person name="Lind M."/>
            <person name="Lindquist E."/>
            <person name="Lombard V."/>
            <person name="Lucas S."/>
            <person name="Lunden K."/>
            <person name="Morin E."/>
            <person name="Murat C."/>
            <person name="Park J."/>
            <person name="Raffaello T."/>
            <person name="Rouze P."/>
            <person name="Salamov A."/>
            <person name="Schmutz J."/>
            <person name="Solheim H."/>
            <person name="Stahlberg J."/>
            <person name="Velez H."/>
            <person name="de Vries R.P."/>
            <person name="Wiebenga A."/>
            <person name="Woodward S."/>
            <person name="Yakovlev I."/>
            <person name="Garbelotto M."/>
            <person name="Martin F."/>
            <person name="Grigoriev I.V."/>
            <person name="Stenlid J."/>
        </authorList>
    </citation>
    <scope>NUCLEOTIDE SEQUENCE [LARGE SCALE GENOMIC DNA]</scope>
    <source>
        <strain evidence="7 8">TC 32-1</strain>
    </source>
</reference>
<dbReference type="InterPro" id="IPR036213">
    <property type="entry name" value="Calpain_III_sf"/>
</dbReference>
<dbReference type="PROSITE" id="PS50203">
    <property type="entry name" value="CALPAIN_CAT"/>
    <property type="match status" value="1"/>
</dbReference>
<dbReference type="eggNOG" id="KOG0045">
    <property type="taxonomic scope" value="Eukaryota"/>
</dbReference>